<dbReference type="AlphaFoldDB" id="G0QME4"/>
<protein>
    <submittedName>
        <fullName evidence="1">Uncharacterized protein</fullName>
    </submittedName>
</protein>
<dbReference type="GeneID" id="14909793"/>
<dbReference type="OrthoDB" id="17763at2759"/>
<dbReference type="STRING" id="857967.G0QME4"/>
<gene>
    <name evidence="1" type="ORF">IMG5_047930</name>
</gene>
<evidence type="ECO:0000313" key="1">
    <source>
        <dbReference type="EMBL" id="EGR33613.1"/>
    </source>
</evidence>
<dbReference type="RefSeq" id="XP_004037599.1">
    <property type="nucleotide sequence ID" value="XM_004037551.1"/>
</dbReference>
<organism evidence="1 2">
    <name type="scientific">Ichthyophthirius multifiliis</name>
    <name type="common">White spot disease agent</name>
    <name type="synonym">Ich</name>
    <dbReference type="NCBI Taxonomy" id="5932"/>
    <lineage>
        <taxon>Eukaryota</taxon>
        <taxon>Sar</taxon>
        <taxon>Alveolata</taxon>
        <taxon>Ciliophora</taxon>
        <taxon>Intramacronucleata</taxon>
        <taxon>Oligohymenophorea</taxon>
        <taxon>Hymenostomatida</taxon>
        <taxon>Ophryoglenina</taxon>
        <taxon>Ichthyophthirius</taxon>
    </lineage>
</organism>
<dbReference type="InParanoid" id="G0QME4"/>
<sequence length="312" mass="36582">MGQLQSAIYKNLNWAFVPNPTDQKHNSYTHPIFSCILSIVSTLYLNVKLSNYLEDKYPEIKQKLPKWSKKKALPLLVMYLILILSVRLKQNGPHVFYEMAWACNLALITVISALLRNSSLTVGSCLVIISIDQCLWYVDLLGYFLTGKFPIGVSQYITWPTTTKLRIITSTHHIWFIPLLICMLKKIQQRTGLYWGSGQQFGLEFSKFCNRLLQYIYISPIFQLKQKLKMQAKVKDKKKRKKLLTQTNLRKTYHHILFFKVKDKSNQNSKILKCQLQKLQNQSVKNGNNFLIKRKKNTQKKQKKQKNYIKQT</sequence>
<evidence type="ECO:0000313" key="2">
    <source>
        <dbReference type="Proteomes" id="UP000008983"/>
    </source>
</evidence>
<keyword evidence="2" id="KW-1185">Reference proteome</keyword>
<name>G0QME4_ICHMU</name>
<dbReference type="EMBL" id="GL983416">
    <property type="protein sequence ID" value="EGR33613.1"/>
    <property type="molecule type" value="Genomic_DNA"/>
</dbReference>
<proteinExistence type="predicted"/>
<reference evidence="1 2" key="1">
    <citation type="submission" date="2011-07" db="EMBL/GenBank/DDBJ databases">
        <authorList>
            <person name="Coyne R."/>
            <person name="Brami D."/>
            <person name="Johnson J."/>
            <person name="Hostetler J."/>
            <person name="Hannick L."/>
            <person name="Clark T."/>
            <person name="Cassidy-Hanley D."/>
            <person name="Inman J."/>
        </authorList>
    </citation>
    <scope>NUCLEOTIDE SEQUENCE [LARGE SCALE GENOMIC DNA]</scope>
    <source>
        <strain evidence="1 2">G5</strain>
    </source>
</reference>
<accession>G0QME4</accession>
<dbReference type="Proteomes" id="UP000008983">
    <property type="component" value="Unassembled WGS sequence"/>
</dbReference>
<dbReference type="eggNOG" id="ENOG502S510">
    <property type="taxonomic scope" value="Eukaryota"/>
</dbReference>